<comment type="caution">
    <text evidence="1">The sequence shown here is derived from an EMBL/GenBank/DDBJ whole genome shotgun (WGS) entry which is preliminary data.</text>
</comment>
<keyword evidence="2" id="KW-1185">Reference proteome</keyword>
<protein>
    <submittedName>
        <fullName evidence="1">Uncharacterized protein</fullName>
    </submittedName>
</protein>
<dbReference type="Proteomes" id="UP000321562">
    <property type="component" value="Unassembled WGS sequence"/>
</dbReference>
<evidence type="ECO:0000313" key="1">
    <source>
        <dbReference type="EMBL" id="TXB68585.1"/>
    </source>
</evidence>
<organism evidence="1 2">
    <name type="scientific">Paracoccus aurantiacus</name>
    <dbReference type="NCBI Taxonomy" id="2599412"/>
    <lineage>
        <taxon>Bacteria</taxon>
        <taxon>Pseudomonadati</taxon>
        <taxon>Pseudomonadota</taxon>
        <taxon>Alphaproteobacteria</taxon>
        <taxon>Rhodobacterales</taxon>
        <taxon>Paracoccaceae</taxon>
        <taxon>Paracoccus</taxon>
    </lineage>
</organism>
<sequence length="136" mass="14558">MPLPAVATDASDAIGAQAGQEFQSPTGNIRCYLYPPEDQEPTHSVRCDVLDFTPVWTTPPEGCDLDWGGVLWLDDKGAGIRGCVGDVVATPSAKVLEYGATISGGGIQCRMERPGVTCTNPEGHGFFISREDQRIF</sequence>
<dbReference type="Pfam" id="PF20341">
    <property type="entry name" value="DUF6636"/>
    <property type="match status" value="1"/>
</dbReference>
<accession>A0A5C6S2A8</accession>
<evidence type="ECO:0000313" key="2">
    <source>
        <dbReference type="Proteomes" id="UP000321562"/>
    </source>
</evidence>
<dbReference type="EMBL" id="VOPL01000004">
    <property type="protein sequence ID" value="TXB68585.1"/>
    <property type="molecule type" value="Genomic_DNA"/>
</dbReference>
<proteinExistence type="predicted"/>
<dbReference type="InterPro" id="IPR046576">
    <property type="entry name" value="DUF6636"/>
</dbReference>
<dbReference type="AlphaFoldDB" id="A0A5C6S2A8"/>
<name>A0A5C6S2A8_9RHOB</name>
<reference evidence="1 2" key="1">
    <citation type="submission" date="2019-08" db="EMBL/GenBank/DDBJ databases">
        <authorList>
            <person name="Ye J."/>
        </authorList>
    </citation>
    <scope>NUCLEOTIDE SEQUENCE [LARGE SCALE GENOMIC DNA]</scope>
    <source>
        <strain evidence="1 2">TK008</strain>
    </source>
</reference>
<gene>
    <name evidence="1" type="ORF">FQV27_11395</name>
</gene>